<comment type="caution">
    <text evidence="1">The sequence shown here is derived from an EMBL/GenBank/DDBJ whole genome shotgun (WGS) entry which is preliminary data.</text>
</comment>
<name>A0AAW5ZTG4_RALSL</name>
<dbReference type="AlphaFoldDB" id="A0AAW5ZTG4"/>
<dbReference type="Proteomes" id="UP001144050">
    <property type="component" value="Unassembled WGS sequence"/>
</dbReference>
<accession>A0AAW5ZTG4</accession>
<gene>
    <name evidence="1" type="ORF">LBW59_17235</name>
</gene>
<evidence type="ECO:0000313" key="1">
    <source>
        <dbReference type="EMBL" id="MDB0572505.1"/>
    </source>
</evidence>
<reference evidence="1" key="1">
    <citation type="submission" date="2021-09" db="EMBL/GenBank/DDBJ databases">
        <title>Genomic analysis of Ralstonia spp.</title>
        <authorList>
            <person name="Aburjaile F."/>
            <person name="Ariute J.C."/>
            <person name="Pais A.K.L."/>
            <person name="Albuquerque G.M.R."/>
            <person name="Silva A.M.F."/>
            <person name="Brenig B."/>
            <person name="Azevedo V."/>
            <person name="Matiuzzi M."/>
            <person name="Ramos R."/>
            <person name="Goes-Neto A."/>
            <person name="Soares S."/>
            <person name="Iseppon A.M.B."/>
            <person name="Souza E."/>
            <person name="Gama M."/>
        </authorList>
    </citation>
    <scope>NUCLEOTIDE SEQUENCE</scope>
    <source>
        <strain evidence="1">CCRMRs91</strain>
    </source>
</reference>
<evidence type="ECO:0000313" key="2">
    <source>
        <dbReference type="Proteomes" id="UP001144050"/>
    </source>
</evidence>
<organism evidence="1 2">
    <name type="scientific">Ralstonia solanacearum</name>
    <name type="common">Pseudomonas solanacearum</name>
    <dbReference type="NCBI Taxonomy" id="305"/>
    <lineage>
        <taxon>Bacteria</taxon>
        <taxon>Pseudomonadati</taxon>
        <taxon>Pseudomonadota</taxon>
        <taxon>Betaproteobacteria</taxon>
        <taxon>Burkholderiales</taxon>
        <taxon>Burkholderiaceae</taxon>
        <taxon>Ralstonia</taxon>
        <taxon>Ralstonia solanacearum species complex</taxon>
    </lineage>
</organism>
<sequence>MWMALGATGAWGQANAVGAARCRQVAVAGPRAVTQAMSDPPAPPRVAVLMPVARLSALQRTAPRQGWTEEHIYDD</sequence>
<protein>
    <submittedName>
        <fullName evidence="1">Uncharacterized protein</fullName>
    </submittedName>
</protein>
<dbReference type="EMBL" id="JAIVFG010000030">
    <property type="protein sequence ID" value="MDB0572505.1"/>
    <property type="molecule type" value="Genomic_DNA"/>
</dbReference>
<proteinExistence type="predicted"/>
<dbReference type="RefSeq" id="WP_042591761.1">
    <property type="nucleotide sequence ID" value="NZ_CP034196.1"/>
</dbReference>